<keyword evidence="1" id="KW-0812">Transmembrane</keyword>
<keyword evidence="1" id="KW-0472">Membrane</keyword>
<dbReference type="PATRIC" id="fig|953739.5.peg.6789"/>
<keyword evidence="3" id="KW-1185">Reference proteome</keyword>
<dbReference type="KEGG" id="sve:SVEN_4289"/>
<protein>
    <recommendedName>
        <fullName evidence="4">Nudix hydrolase domain-containing protein</fullName>
    </recommendedName>
</protein>
<dbReference type="AlphaFoldDB" id="F2RIL9"/>
<dbReference type="EMBL" id="FR845719">
    <property type="protein sequence ID" value="CCA57575.1"/>
    <property type="molecule type" value="Genomic_DNA"/>
</dbReference>
<evidence type="ECO:0000313" key="3">
    <source>
        <dbReference type="Proteomes" id="UP000006854"/>
    </source>
</evidence>
<dbReference type="STRING" id="953739.SVEN_4289"/>
<proteinExistence type="predicted"/>
<gene>
    <name evidence="2" type="ordered locus">SVEN_4289</name>
</gene>
<evidence type="ECO:0000313" key="2">
    <source>
        <dbReference type="EMBL" id="CCA57575.1"/>
    </source>
</evidence>
<organism evidence="2 3">
    <name type="scientific">Streptomyces venezuelae (strain ATCC 10712 / CBS 650.69 / DSM 40230 / JCM 4526 / NBRC 13096 / PD 04745)</name>
    <dbReference type="NCBI Taxonomy" id="953739"/>
    <lineage>
        <taxon>Bacteria</taxon>
        <taxon>Bacillati</taxon>
        <taxon>Actinomycetota</taxon>
        <taxon>Actinomycetes</taxon>
        <taxon>Kitasatosporales</taxon>
        <taxon>Streptomycetaceae</taxon>
        <taxon>Streptomyces</taxon>
    </lineage>
</organism>
<dbReference type="Proteomes" id="UP000006854">
    <property type="component" value="Chromosome"/>
</dbReference>
<keyword evidence="1" id="KW-1133">Transmembrane helix</keyword>
<reference evidence="2 3" key="1">
    <citation type="journal article" date="2011" name="BMC Genomics">
        <title>Genome-wide analysis of the role of GlnR in Streptomyces venezuelae provides new insights into global nitrogen regulation in actinomycetes.</title>
        <authorList>
            <person name="Pullan S.T."/>
            <person name="Bibb M.J."/>
            <person name="Merrick M."/>
        </authorList>
    </citation>
    <scope>NUCLEOTIDE SEQUENCE [LARGE SCALE GENOMIC DNA]</scope>
    <source>
        <strain evidence="2">ATCC 10712</strain>
    </source>
</reference>
<accession>F2RIL9</accession>
<feature type="transmembrane region" description="Helical" evidence="1">
    <location>
        <begin position="26"/>
        <end position="47"/>
    </location>
</feature>
<dbReference type="Gene3D" id="3.90.79.10">
    <property type="entry name" value="Nucleoside Triphosphate Pyrophosphohydrolase"/>
    <property type="match status" value="1"/>
</dbReference>
<dbReference type="HOGENOM" id="CLU_060913_0_0_11"/>
<evidence type="ECO:0008006" key="4">
    <source>
        <dbReference type="Google" id="ProtNLM"/>
    </source>
</evidence>
<sequence length="394" mass="44345">MFAHRTSASAGLRRCPTLLPVSGIDLGNGIVGAILGVVFATLFQQWTQDLWFKARRRSAGVVRSLTYRQEQGRAWDTFSLGPLHTPALIVEGDGDRAIAPESIHVQVLDGEVELPEEMAGWRTEIEAEETRAAEAGDRRPVWNGPRYAVESVEISRTALDEQSEVHLRLRPTDYYTFLAAQQLDRRLADGTTPRGRYLDPDAPLASPAFLQCSFAVNIAVVTADHLLVVSRRSTRVRMAPGLWNSSVNEGLSRHIDSSGRNAPDVHSVARRGMREELSIEPHEYTLSLLAFVLDVEKRHWSAHFYARLTELTGDELQARMSRGVADRWEHDTIEYVPFRSADVTRHLLAPERRHRWAPLAPSLFHLALVHVHGRASVERAEAQVVRRMQRSTRP</sequence>
<evidence type="ECO:0000256" key="1">
    <source>
        <dbReference type="SAM" id="Phobius"/>
    </source>
</evidence>
<name>F2RIL9_STRVP</name>
<dbReference type="eggNOG" id="ENOG5031FYI">
    <property type="taxonomic scope" value="Bacteria"/>
</dbReference>